<keyword evidence="3" id="KW-1185">Reference proteome</keyword>
<dbReference type="Pfam" id="PF10551">
    <property type="entry name" value="MULE"/>
    <property type="match status" value="1"/>
</dbReference>
<dbReference type="OrthoDB" id="166868at2759"/>
<comment type="caution">
    <text evidence="2">The sequence shown here is derived from an EMBL/GenBank/DDBJ whole genome shotgun (WGS) entry which is preliminary data.</text>
</comment>
<accession>V9EU41</accession>
<feature type="domain" description="MULE transposase" evidence="1">
    <location>
        <begin position="128"/>
        <end position="226"/>
    </location>
</feature>
<dbReference type="AlphaFoldDB" id="V9EU41"/>
<organism evidence="2 3">
    <name type="scientific">Phytophthora nicotianae P1569</name>
    <dbReference type="NCBI Taxonomy" id="1317065"/>
    <lineage>
        <taxon>Eukaryota</taxon>
        <taxon>Sar</taxon>
        <taxon>Stramenopiles</taxon>
        <taxon>Oomycota</taxon>
        <taxon>Peronosporomycetes</taxon>
        <taxon>Peronosporales</taxon>
        <taxon>Peronosporaceae</taxon>
        <taxon>Phytophthora</taxon>
    </lineage>
</organism>
<reference evidence="2 3" key="1">
    <citation type="submission" date="2013-11" db="EMBL/GenBank/DDBJ databases">
        <title>The Genome Sequence of Phytophthora parasitica P1569.</title>
        <authorList>
            <consortium name="The Broad Institute Genomics Platform"/>
            <person name="Russ C."/>
            <person name="Tyler B."/>
            <person name="Panabieres F."/>
            <person name="Shan W."/>
            <person name="Tripathy S."/>
            <person name="Grunwald N."/>
            <person name="Machado M."/>
            <person name="Johnson C.S."/>
            <person name="Arredondo F."/>
            <person name="Hong C."/>
            <person name="Coffey M."/>
            <person name="Young S.K."/>
            <person name="Zeng Q."/>
            <person name="Gargeya S."/>
            <person name="Fitzgerald M."/>
            <person name="Abouelleil A."/>
            <person name="Alvarado L."/>
            <person name="Chapman S.B."/>
            <person name="Gainer-Dewar J."/>
            <person name="Goldberg J."/>
            <person name="Griggs A."/>
            <person name="Gujja S."/>
            <person name="Hansen M."/>
            <person name="Howarth C."/>
            <person name="Imamovic A."/>
            <person name="Ireland A."/>
            <person name="Larimer J."/>
            <person name="McCowan C."/>
            <person name="Murphy C."/>
            <person name="Pearson M."/>
            <person name="Poon T.W."/>
            <person name="Priest M."/>
            <person name="Roberts A."/>
            <person name="Saif S."/>
            <person name="Shea T."/>
            <person name="Sykes S."/>
            <person name="Wortman J."/>
            <person name="Nusbaum C."/>
            <person name="Birren B."/>
        </authorList>
    </citation>
    <scope>NUCLEOTIDE SEQUENCE [LARGE SCALE GENOMIC DNA]</scope>
    <source>
        <strain evidence="2 3">P1569</strain>
    </source>
</reference>
<evidence type="ECO:0000313" key="2">
    <source>
        <dbReference type="EMBL" id="ETI42008.1"/>
    </source>
</evidence>
<gene>
    <name evidence="2" type="ORF">F443_12787</name>
</gene>
<evidence type="ECO:0000313" key="3">
    <source>
        <dbReference type="Proteomes" id="UP000018721"/>
    </source>
</evidence>
<sequence length="262" mass="30022">MKAFIHRMDENAVPPRLIWSNLLRAPDVPRPVLGYPSYAQVQRSVRYIRWLQGSKNSILRVRELVRTKAYLADTDPETAFVFGNMEDEDGFPFIGNGENEQPLILGITTLKLLRSILALQSEEPFLIFHLDATFKLSDLAYPVITCGFTDKRRIYHLVGLFLVSHRTESEYYEAIGAFARVFQAHMKATLRIDAVMGDAEAAQLNGLVKIAGFGNFKYLLCFFHVLYKVRKRIRHLPDLTRGVVYCGILDMRYTLSEEELIS</sequence>
<proteinExistence type="predicted"/>
<name>V9EU41_PHYNI</name>
<dbReference type="eggNOG" id="ENOG502SVA1">
    <property type="taxonomic scope" value="Eukaryota"/>
</dbReference>
<feature type="non-terminal residue" evidence="2">
    <location>
        <position position="262"/>
    </location>
</feature>
<protein>
    <recommendedName>
        <fullName evidence="1">MULE transposase domain-containing protein</fullName>
    </recommendedName>
</protein>
<dbReference type="HOGENOM" id="CLU_077545_0_0_1"/>
<dbReference type="EMBL" id="ANIZ01002167">
    <property type="protein sequence ID" value="ETI42008.1"/>
    <property type="molecule type" value="Genomic_DNA"/>
</dbReference>
<evidence type="ECO:0000259" key="1">
    <source>
        <dbReference type="Pfam" id="PF10551"/>
    </source>
</evidence>
<dbReference type="Proteomes" id="UP000018721">
    <property type="component" value="Unassembled WGS sequence"/>
</dbReference>
<dbReference type="InterPro" id="IPR018289">
    <property type="entry name" value="MULE_transposase_dom"/>
</dbReference>